<keyword evidence="3" id="KW-1185">Reference proteome</keyword>
<evidence type="ECO:0000313" key="2">
    <source>
        <dbReference type="EMBL" id="MCP9291102.1"/>
    </source>
</evidence>
<accession>A0A9X2REK8</accession>
<feature type="compositionally biased region" description="Basic and acidic residues" evidence="1">
    <location>
        <begin position="177"/>
        <end position="188"/>
    </location>
</feature>
<comment type="caution">
    <text evidence="2">The sequence shown here is derived from an EMBL/GenBank/DDBJ whole genome shotgun (WGS) entry which is preliminary data.</text>
</comment>
<proteinExistence type="predicted"/>
<name>A0A9X2REK8_9BACT</name>
<dbReference type="EMBL" id="JANDBC010000001">
    <property type="protein sequence ID" value="MCP9291102.1"/>
    <property type="molecule type" value="Genomic_DNA"/>
</dbReference>
<dbReference type="RefSeq" id="WP_255133738.1">
    <property type="nucleotide sequence ID" value="NZ_JANDBC010000001.1"/>
</dbReference>
<organism evidence="2 3">
    <name type="scientific">Gracilimonas sediminicola</name>
    <dbReference type="NCBI Taxonomy" id="2952158"/>
    <lineage>
        <taxon>Bacteria</taxon>
        <taxon>Pseudomonadati</taxon>
        <taxon>Balneolota</taxon>
        <taxon>Balneolia</taxon>
        <taxon>Balneolales</taxon>
        <taxon>Balneolaceae</taxon>
        <taxon>Gracilimonas</taxon>
    </lineage>
</organism>
<sequence length="188" mass="21832">MQKRSDFYFRYPPNIGELDLATMVNMFRTRGEPRKAGPGQHFACAMSGHLLREAKSWFGLYYSQKTWDNLLTKGSEGFPLTDVELNVLGLVYVSEDEPPHREYVEKNSGVTEKLAYLIVNDLRQFGFLDEDDSGFLRIPPRGEKALHGIARRIYEKRFMPEMLKTFTPTEEPQIEQAQKEDREQTSLF</sequence>
<evidence type="ECO:0000313" key="3">
    <source>
        <dbReference type="Proteomes" id="UP001139125"/>
    </source>
</evidence>
<dbReference type="AlphaFoldDB" id="A0A9X2REK8"/>
<feature type="region of interest" description="Disordered" evidence="1">
    <location>
        <begin position="168"/>
        <end position="188"/>
    </location>
</feature>
<protein>
    <submittedName>
        <fullName evidence="2">Uncharacterized protein</fullName>
    </submittedName>
</protein>
<evidence type="ECO:0000256" key="1">
    <source>
        <dbReference type="SAM" id="MobiDB-lite"/>
    </source>
</evidence>
<dbReference type="Proteomes" id="UP001139125">
    <property type="component" value="Unassembled WGS sequence"/>
</dbReference>
<gene>
    <name evidence="2" type="ORF">NM125_05865</name>
</gene>
<reference evidence="2" key="1">
    <citation type="submission" date="2022-06" db="EMBL/GenBank/DDBJ databases">
        <title>Gracilimonas sp. CAU 1638 isolated from sea sediment.</title>
        <authorList>
            <person name="Kim W."/>
        </authorList>
    </citation>
    <scope>NUCLEOTIDE SEQUENCE</scope>
    <source>
        <strain evidence="2">CAU 1638</strain>
    </source>
</reference>